<sequence>MSAPKYCPFDISRLSYQDKKDLYSLLGHDLKREKKIWVDINSSGGPLNVDNITKKFQSILMIKKDDLLPEKNSRLSGIVNDSAKAIQKRILEEQTQSTMTSEKRKEYNEIVASIEVNLGKKLEKYSLEDDDFEDYIE</sequence>
<dbReference type="Proteomes" id="UP001211065">
    <property type="component" value="Unassembled WGS sequence"/>
</dbReference>
<protein>
    <submittedName>
        <fullName evidence="1">Uncharacterized protein</fullName>
    </submittedName>
</protein>
<comment type="caution">
    <text evidence="1">The sequence shown here is derived from an EMBL/GenBank/DDBJ whole genome shotgun (WGS) entry which is preliminary data.</text>
</comment>
<dbReference type="AlphaFoldDB" id="A0AAD5XT80"/>
<evidence type="ECO:0000313" key="2">
    <source>
        <dbReference type="Proteomes" id="UP001211065"/>
    </source>
</evidence>
<name>A0AAD5XT80_9FUNG</name>
<gene>
    <name evidence="1" type="ORF">HK099_008344</name>
</gene>
<reference evidence="1" key="1">
    <citation type="submission" date="2020-05" db="EMBL/GenBank/DDBJ databases">
        <title>Phylogenomic resolution of chytrid fungi.</title>
        <authorList>
            <person name="Stajich J.E."/>
            <person name="Amses K."/>
            <person name="Simmons R."/>
            <person name="Seto K."/>
            <person name="Myers J."/>
            <person name="Bonds A."/>
            <person name="Quandt C.A."/>
            <person name="Barry K."/>
            <person name="Liu P."/>
            <person name="Grigoriev I."/>
            <person name="Longcore J.E."/>
            <person name="James T.Y."/>
        </authorList>
    </citation>
    <scope>NUCLEOTIDE SEQUENCE</scope>
    <source>
        <strain evidence="1">JEL0476</strain>
    </source>
</reference>
<organism evidence="1 2">
    <name type="scientific">Clydaea vesicula</name>
    <dbReference type="NCBI Taxonomy" id="447962"/>
    <lineage>
        <taxon>Eukaryota</taxon>
        <taxon>Fungi</taxon>
        <taxon>Fungi incertae sedis</taxon>
        <taxon>Chytridiomycota</taxon>
        <taxon>Chytridiomycota incertae sedis</taxon>
        <taxon>Chytridiomycetes</taxon>
        <taxon>Lobulomycetales</taxon>
        <taxon>Lobulomycetaceae</taxon>
        <taxon>Clydaea</taxon>
    </lineage>
</organism>
<accession>A0AAD5XT80</accession>
<keyword evidence="2" id="KW-1185">Reference proteome</keyword>
<dbReference type="EMBL" id="JADGJW010000900">
    <property type="protein sequence ID" value="KAJ3210248.1"/>
    <property type="molecule type" value="Genomic_DNA"/>
</dbReference>
<proteinExistence type="predicted"/>
<evidence type="ECO:0000313" key="1">
    <source>
        <dbReference type="EMBL" id="KAJ3210248.1"/>
    </source>
</evidence>